<sequence>MSIEIRPATRADAALILHYIRELAIYEKAEQEVVASVADIEQSLFGDAASAESLICLQHGQPIGYAVYFFSYSTWLGKSGLYLEDLYITPAARGSGAGKRLLRHLAQLAVARGCGRFEWSVLDWNQPAIDFYESFGAAAQSEWIRYRLAGDALLQFAEQA</sequence>
<dbReference type="FunFam" id="3.40.630.30:FF:000064">
    <property type="entry name" value="GNAT family acetyltransferase"/>
    <property type="match status" value="1"/>
</dbReference>
<keyword evidence="5" id="KW-0689">Ribosomal protein</keyword>
<accession>A0A318JIQ7</accession>
<gene>
    <name evidence="5" type="ORF">DFR38_102351</name>
</gene>
<evidence type="ECO:0000256" key="1">
    <source>
        <dbReference type="ARBA" id="ARBA00008694"/>
    </source>
</evidence>
<name>A0A318JIQ7_9NEIS</name>
<dbReference type="OrthoDB" id="5295305at2"/>
<comment type="similarity">
    <text evidence="1">Belongs to the acetyltransferase family.</text>
</comment>
<dbReference type="Proteomes" id="UP000248395">
    <property type="component" value="Unassembled WGS sequence"/>
</dbReference>
<dbReference type="GO" id="GO:0008080">
    <property type="term" value="F:N-acetyltransferase activity"/>
    <property type="evidence" value="ECO:0007669"/>
    <property type="project" value="UniProtKB-ARBA"/>
</dbReference>
<evidence type="ECO:0000313" key="5">
    <source>
        <dbReference type="EMBL" id="PXX50694.1"/>
    </source>
</evidence>
<dbReference type="RefSeq" id="WP_059285168.1">
    <property type="nucleotide sequence ID" value="NZ_LNQU01000017.1"/>
</dbReference>
<dbReference type="SUPFAM" id="SSF55729">
    <property type="entry name" value="Acyl-CoA N-acyltransferases (Nat)"/>
    <property type="match status" value="1"/>
</dbReference>
<keyword evidence="5" id="KW-0687">Ribonucleoprotein</keyword>
<dbReference type="InterPro" id="IPR051016">
    <property type="entry name" value="Diverse_Substrate_AcTransf"/>
</dbReference>
<organism evidence="5 6">
    <name type="scientific">Aquitalea magnusonii</name>
    <dbReference type="NCBI Taxonomy" id="332411"/>
    <lineage>
        <taxon>Bacteria</taxon>
        <taxon>Pseudomonadati</taxon>
        <taxon>Pseudomonadota</taxon>
        <taxon>Betaproteobacteria</taxon>
        <taxon>Neisseriales</taxon>
        <taxon>Chromobacteriaceae</taxon>
        <taxon>Aquitalea</taxon>
    </lineage>
</organism>
<dbReference type="PANTHER" id="PTHR10545">
    <property type="entry name" value="DIAMINE N-ACETYLTRANSFERASE"/>
    <property type="match status" value="1"/>
</dbReference>
<dbReference type="InterPro" id="IPR016181">
    <property type="entry name" value="Acyl_CoA_acyltransferase"/>
</dbReference>
<dbReference type="Pfam" id="PF00583">
    <property type="entry name" value="Acetyltransf_1"/>
    <property type="match status" value="1"/>
</dbReference>
<dbReference type="EMBL" id="QJKC01000002">
    <property type="protein sequence ID" value="PXX50694.1"/>
    <property type="molecule type" value="Genomic_DNA"/>
</dbReference>
<dbReference type="CDD" id="cd04301">
    <property type="entry name" value="NAT_SF"/>
    <property type="match status" value="1"/>
</dbReference>
<evidence type="ECO:0000256" key="3">
    <source>
        <dbReference type="ARBA" id="ARBA00023315"/>
    </source>
</evidence>
<dbReference type="InterPro" id="IPR000182">
    <property type="entry name" value="GNAT_dom"/>
</dbReference>
<dbReference type="AlphaFoldDB" id="A0A318JIQ7"/>
<comment type="caution">
    <text evidence="5">The sequence shown here is derived from an EMBL/GenBank/DDBJ whole genome shotgun (WGS) entry which is preliminary data.</text>
</comment>
<evidence type="ECO:0000313" key="6">
    <source>
        <dbReference type="Proteomes" id="UP000248395"/>
    </source>
</evidence>
<keyword evidence="6" id="KW-1185">Reference proteome</keyword>
<keyword evidence="2" id="KW-0808">Transferase</keyword>
<dbReference type="PROSITE" id="PS51186">
    <property type="entry name" value="GNAT"/>
    <property type="match status" value="1"/>
</dbReference>
<keyword evidence="3" id="KW-0012">Acyltransferase</keyword>
<evidence type="ECO:0000259" key="4">
    <source>
        <dbReference type="PROSITE" id="PS51186"/>
    </source>
</evidence>
<feature type="domain" description="N-acetyltransferase" evidence="4">
    <location>
        <begin position="3"/>
        <end position="158"/>
    </location>
</feature>
<protein>
    <submittedName>
        <fullName evidence="5">Ribosomal protein S18 acetylase RimI-like enzyme</fullName>
    </submittedName>
</protein>
<proteinExistence type="inferred from homology"/>
<evidence type="ECO:0000256" key="2">
    <source>
        <dbReference type="ARBA" id="ARBA00022679"/>
    </source>
</evidence>
<dbReference type="Gene3D" id="3.40.630.30">
    <property type="match status" value="1"/>
</dbReference>
<dbReference type="GO" id="GO:0005840">
    <property type="term" value="C:ribosome"/>
    <property type="evidence" value="ECO:0007669"/>
    <property type="project" value="UniProtKB-KW"/>
</dbReference>
<reference evidence="5 6" key="1">
    <citation type="submission" date="2018-05" db="EMBL/GenBank/DDBJ databases">
        <title>Genomic Encyclopedia of Type Strains, Phase IV (KMG-IV): sequencing the most valuable type-strain genomes for metagenomic binning, comparative biology and taxonomic classification.</title>
        <authorList>
            <person name="Goeker M."/>
        </authorList>
    </citation>
    <scope>NUCLEOTIDE SEQUENCE [LARGE SCALE GENOMIC DNA]</scope>
    <source>
        <strain evidence="5 6">DSM 25134</strain>
    </source>
</reference>
<dbReference type="PANTHER" id="PTHR10545:SF29">
    <property type="entry name" value="GH14572P-RELATED"/>
    <property type="match status" value="1"/>
</dbReference>